<dbReference type="Proteomes" id="UP000681722">
    <property type="component" value="Unassembled WGS sequence"/>
</dbReference>
<dbReference type="EMBL" id="CAJOBC010008103">
    <property type="protein sequence ID" value="CAF3952571.1"/>
    <property type="molecule type" value="Genomic_DNA"/>
</dbReference>
<sequence>MSIAVDYVGYMLDICEKIIVISSVDIRCDDALVNPFQDSANTYVQLQERHTRPNETVTITKLKKNQSSYSVPECDEKCTNFCQQHLIAYYHERQRHCYSYHLCEAIEITKKFS</sequence>
<evidence type="ECO:0000313" key="2">
    <source>
        <dbReference type="EMBL" id="CAF3952571.1"/>
    </source>
</evidence>
<organism evidence="1 3">
    <name type="scientific">Didymodactylos carnosus</name>
    <dbReference type="NCBI Taxonomy" id="1234261"/>
    <lineage>
        <taxon>Eukaryota</taxon>
        <taxon>Metazoa</taxon>
        <taxon>Spiralia</taxon>
        <taxon>Gnathifera</taxon>
        <taxon>Rotifera</taxon>
        <taxon>Eurotatoria</taxon>
        <taxon>Bdelloidea</taxon>
        <taxon>Philodinida</taxon>
        <taxon>Philodinidae</taxon>
        <taxon>Didymodactylos</taxon>
    </lineage>
</organism>
<accession>A0A814VHU2</accession>
<keyword evidence="3" id="KW-1185">Reference proteome</keyword>
<evidence type="ECO:0000313" key="1">
    <source>
        <dbReference type="EMBL" id="CAF1188302.1"/>
    </source>
</evidence>
<comment type="caution">
    <text evidence="1">The sequence shown here is derived from an EMBL/GenBank/DDBJ whole genome shotgun (WGS) entry which is preliminary data.</text>
</comment>
<proteinExistence type="predicted"/>
<evidence type="ECO:0000313" key="3">
    <source>
        <dbReference type="Proteomes" id="UP000663829"/>
    </source>
</evidence>
<dbReference type="OrthoDB" id="10677341at2759"/>
<dbReference type="AlphaFoldDB" id="A0A814VHU2"/>
<gene>
    <name evidence="1" type="ORF">GPM918_LOCUS23070</name>
    <name evidence="2" type="ORF">SRO942_LOCUS23069</name>
</gene>
<protein>
    <submittedName>
        <fullName evidence="1">Uncharacterized protein</fullName>
    </submittedName>
</protein>
<dbReference type="Proteomes" id="UP000663829">
    <property type="component" value="Unassembled WGS sequence"/>
</dbReference>
<reference evidence="1" key="1">
    <citation type="submission" date="2021-02" db="EMBL/GenBank/DDBJ databases">
        <authorList>
            <person name="Nowell W R."/>
        </authorList>
    </citation>
    <scope>NUCLEOTIDE SEQUENCE</scope>
</reference>
<name>A0A814VHU2_9BILA</name>
<dbReference type="EMBL" id="CAJNOQ010008102">
    <property type="protein sequence ID" value="CAF1188302.1"/>
    <property type="molecule type" value="Genomic_DNA"/>
</dbReference>